<dbReference type="Pfam" id="PF00067">
    <property type="entry name" value="p450"/>
    <property type="match status" value="1"/>
</dbReference>
<dbReference type="PRINTS" id="PR00465">
    <property type="entry name" value="EP450IV"/>
</dbReference>
<evidence type="ECO:0000256" key="6">
    <source>
        <dbReference type="ARBA" id="ARBA00023002"/>
    </source>
</evidence>
<dbReference type="STRING" id="1314782.A0A165S733"/>
<evidence type="ECO:0000256" key="1">
    <source>
        <dbReference type="ARBA" id="ARBA00001971"/>
    </source>
</evidence>
<keyword evidence="5 9" id="KW-0479">Metal-binding</keyword>
<dbReference type="InterPro" id="IPR050121">
    <property type="entry name" value="Cytochrome_P450_monoxygenase"/>
</dbReference>
<keyword evidence="10" id="KW-1133">Transmembrane helix</keyword>
<dbReference type="GO" id="GO:0005506">
    <property type="term" value="F:iron ion binding"/>
    <property type="evidence" value="ECO:0007669"/>
    <property type="project" value="InterPro"/>
</dbReference>
<keyword evidence="12" id="KW-1185">Reference proteome</keyword>
<comment type="pathway">
    <text evidence="2">Secondary metabolite biosynthesis.</text>
</comment>
<evidence type="ECO:0000256" key="3">
    <source>
        <dbReference type="ARBA" id="ARBA00010617"/>
    </source>
</evidence>
<evidence type="ECO:0000256" key="2">
    <source>
        <dbReference type="ARBA" id="ARBA00005179"/>
    </source>
</evidence>
<feature type="transmembrane region" description="Helical" evidence="10">
    <location>
        <begin position="6"/>
        <end position="27"/>
    </location>
</feature>
<keyword evidence="4 9" id="KW-0349">Heme</keyword>
<evidence type="ECO:0000256" key="9">
    <source>
        <dbReference type="PIRSR" id="PIRSR602403-1"/>
    </source>
</evidence>
<keyword evidence="10" id="KW-0472">Membrane</keyword>
<keyword evidence="8" id="KW-0503">Monooxygenase</keyword>
<dbReference type="SUPFAM" id="SSF48264">
    <property type="entry name" value="Cytochrome P450"/>
    <property type="match status" value="1"/>
</dbReference>
<keyword evidence="7 9" id="KW-0408">Iron</keyword>
<dbReference type="InterPro" id="IPR001128">
    <property type="entry name" value="Cyt_P450"/>
</dbReference>
<dbReference type="CDD" id="cd11069">
    <property type="entry name" value="CYP_FUM15-like"/>
    <property type="match status" value="1"/>
</dbReference>
<evidence type="ECO:0000313" key="11">
    <source>
        <dbReference type="EMBL" id="KZT24757.1"/>
    </source>
</evidence>
<name>A0A165S733_9AGAM</name>
<dbReference type="PRINTS" id="PR00385">
    <property type="entry name" value="P450"/>
</dbReference>
<comment type="similarity">
    <text evidence="3">Belongs to the cytochrome P450 family.</text>
</comment>
<dbReference type="AlphaFoldDB" id="A0A165S733"/>
<dbReference type="PANTHER" id="PTHR24305">
    <property type="entry name" value="CYTOCHROME P450"/>
    <property type="match status" value="1"/>
</dbReference>
<dbReference type="PANTHER" id="PTHR24305:SF166">
    <property type="entry name" value="CYTOCHROME P450 12A4, MITOCHONDRIAL-RELATED"/>
    <property type="match status" value="1"/>
</dbReference>
<dbReference type="InParanoid" id="A0A165S733"/>
<dbReference type="InterPro" id="IPR036396">
    <property type="entry name" value="Cyt_P450_sf"/>
</dbReference>
<protein>
    <submittedName>
        <fullName evidence="11">Cytochrome P450</fullName>
    </submittedName>
</protein>
<reference evidence="11 12" key="1">
    <citation type="journal article" date="2016" name="Mol. Biol. Evol.">
        <title>Comparative Genomics of Early-Diverging Mushroom-Forming Fungi Provides Insights into the Origins of Lignocellulose Decay Capabilities.</title>
        <authorList>
            <person name="Nagy L.G."/>
            <person name="Riley R."/>
            <person name="Tritt A."/>
            <person name="Adam C."/>
            <person name="Daum C."/>
            <person name="Floudas D."/>
            <person name="Sun H."/>
            <person name="Yadav J.S."/>
            <person name="Pangilinan J."/>
            <person name="Larsson K.H."/>
            <person name="Matsuura K."/>
            <person name="Barry K."/>
            <person name="Labutti K."/>
            <person name="Kuo R."/>
            <person name="Ohm R.A."/>
            <person name="Bhattacharya S.S."/>
            <person name="Shirouzu T."/>
            <person name="Yoshinaga Y."/>
            <person name="Martin F.M."/>
            <person name="Grigoriev I.V."/>
            <person name="Hibbett D.S."/>
        </authorList>
    </citation>
    <scope>NUCLEOTIDE SEQUENCE [LARGE SCALE GENOMIC DNA]</scope>
    <source>
        <strain evidence="11 12">HHB14362 ss-1</strain>
    </source>
</reference>
<proteinExistence type="inferred from homology"/>
<dbReference type="EMBL" id="KV425575">
    <property type="protein sequence ID" value="KZT24757.1"/>
    <property type="molecule type" value="Genomic_DNA"/>
</dbReference>
<gene>
    <name evidence="11" type="ORF">NEOLEDRAFT_1134371</name>
</gene>
<dbReference type="GO" id="GO:0016705">
    <property type="term" value="F:oxidoreductase activity, acting on paired donors, with incorporation or reduction of molecular oxygen"/>
    <property type="evidence" value="ECO:0007669"/>
    <property type="project" value="InterPro"/>
</dbReference>
<comment type="cofactor">
    <cofactor evidence="1 9">
        <name>heme</name>
        <dbReference type="ChEBI" id="CHEBI:30413"/>
    </cofactor>
</comment>
<keyword evidence="10" id="KW-0812">Transmembrane</keyword>
<dbReference type="OrthoDB" id="1470350at2759"/>
<organism evidence="11 12">
    <name type="scientific">Neolentinus lepideus HHB14362 ss-1</name>
    <dbReference type="NCBI Taxonomy" id="1314782"/>
    <lineage>
        <taxon>Eukaryota</taxon>
        <taxon>Fungi</taxon>
        <taxon>Dikarya</taxon>
        <taxon>Basidiomycota</taxon>
        <taxon>Agaricomycotina</taxon>
        <taxon>Agaricomycetes</taxon>
        <taxon>Gloeophyllales</taxon>
        <taxon>Gloeophyllaceae</taxon>
        <taxon>Neolentinus</taxon>
    </lineage>
</organism>
<keyword evidence="6" id="KW-0560">Oxidoreductase</keyword>
<evidence type="ECO:0000256" key="4">
    <source>
        <dbReference type="ARBA" id="ARBA00022617"/>
    </source>
</evidence>
<evidence type="ECO:0000256" key="8">
    <source>
        <dbReference type="ARBA" id="ARBA00023033"/>
    </source>
</evidence>
<evidence type="ECO:0000256" key="5">
    <source>
        <dbReference type="ARBA" id="ARBA00022723"/>
    </source>
</evidence>
<evidence type="ECO:0000256" key="7">
    <source>
        <dbReference type="ARBA" id="ARBA00023004"/>
    </source>
</evidence>
<dbReference type="GO" id="GO:0004497">
    <property type="term" value="F:monooxygenase activity"/>
    <property type="evidence" value="ECO:0007669"/>
    <property type="project" value="UniProtKB-KW"/>
</dbReference>
<evidence type="ECO:0000313" key="12">
    <source>
        <dbReference type="Proteomes" id="UP000076761"/>
    </source>
</evidence>
<sequence length="542" mass="60890">MFLVNVLLSAIAAIVAYTLWHTARILLKPLLSPLKDIPGPPSSSWLFGNVKELMKAGPGEQVERWAAQYGHVFKFKLPMGSVRLVTLDTKAIHHILSHSYDYPKPEDAQRDLSRIFGAGLLVVEGEEHKRQKRIMNPAFGPIHLREMTSIFFDKAIQLRDIWLSQIPTSGEPAKLDALSWLSRMTLDVIGLAGFGYNFEALNTNQRPDELNQAFSTIFQSQQNSNAISILLMWTGLRRLLPTEQSRRIKEARTTMKRIGQQLLEEKKKAVRESMATDGKVEKKAFDGQDLLSLLVKANMAEDIPENQRLTDDQVLAQVPTFMIAGHETSSTGVTWALYALSLNTSAQSKLRSELLSVPTETPSMDELNALPYLDAVVREMLRVHPPVPATIRVAGKDDIIPLNKPFVDQRGREQSIIRVSKGDMMSVSIVPINRSKEIWGEDAHEFKPERWLTHSIPDAVTAVPGIWGNVLSFLGGPRACIGYRFSLVEMKAIIFTLIRAFEFELAVPKEEIGKKSMIVTRPLLLSDPKRNQLPLLVRPVKR</sequence>
<accession>A0A165S733</accession>
<dbReference type="InterPro" id="IPR002403">
    <property type="entry name" value="Cyt_P450_E_grp-IV"/>
</dbReference>
<dbReference type="GO" id="GO:0020037">
    <property type="term" value="F:heme binding"/>
    <property type="evidence" value="ECO:0007669"/>
    <property type="project" value="InterPro"/>
</dbReference>
<dbReference type="Gene3D" id="1.10.630.10">
    <property type="entry name" value="Cytochrome P450"/>
    <property type="match status" value="1"/>
</dbReference>
<feature type="binding site" description="axial binding residue" evidence="9">
    <location>
        <position position="480"/>
    </location>
    <ligand>
        <name>heme</name>
        <dbReference type="ChEBI" id="CHEBI:30413"/>
    </ligand>
    <ligandPart>
        <name>Fe</name>
        <dbReference type="ChEBI" id="CHEBI:18248"/>
    </ligandPart>
</feature>
<evidence type="ECO:0000256" key="10">
    <source>
        <dbReference type="SAM" id="Phobius"/>
    </source>
</evidence>
<dbReference type="Proteomes" id="UP000076761">
    <property type="component" value="Unassembled WGS sequence"/>
</dbReference>